<keyword evidence="4" id="KW-1185">Reference proteome</keyword>
<dbReference type="PANTHER" id="PTHR11487:SF0">
    <property type="entry name" value="S-ACYL FATTY ACID SYNTHASE THIOESTERASE, MEDIUM CHAIN"/>
    <property type="match status" value="1"/>
</dbReference>
<sequence length="251" mass="27370">METLGGAAACWTRSRRPSPAAAVNLVLLPHAGGSAGFYRGWHELLPPQVELHAVQYPGREDRFTEPLLDDMAEMADAVTGAIAGLFAREVVLFGHSMGASVAFEVARRCEAAGRPPRLLIVSGRAAPHRQRPAELHAASDEALVAEVRRQSGGSTALDDPDLRTLLLPMIRADYRLAETHRLVSDTPLRMPIAVLRGREDEAVSEEQANAWGDLTLADCSQVLFEGGHFYFRQQEARVLDTIAALVGRTFR</sequence>
<organism evidence="3 4">
    <name type="scientific">Streptomyces xinghaiensis</name>
    <dbReference type="NCBI Taxonomy" id="1038928"/>
    <lineage>
        <taxon>Bacteria</taxon>
        <taxon>Bacillati</taxon>
        <taxon>Actinomycetota</taxon>
        <taxon>Actinomycetes</taxon>
        <taxon>Kitasatosporales</taxon>
        <taxon>Streptomycetaceae</taxon>
        <taxon>Streptomyces</taxon>
    </lineage>
</organism>
<dbReference type="SUPFAM" id="SSF53474">
    <property type="entry name" value="alpha/beta-Hydrolases"/>
    <property type="match status" value="1"/>
</dbReference>
<dbReference type="Pfam" id="PF00975">
    <property type="entry name" value="Thioesterase"/>
    <property type="match status" value="1"/>
</dbReference>
<dbReference type="InterPro" id="IPR001031">
    <property type="entry name" value="Thioesterase"/>
</dbReference>
<dbReference type="Proteomes" id="UP000028058">
    <property type="component" value="Unassembled WGS sequence"/>
</dbReference>
<evidence type="ECO:0000313" key="4">
    <source>
        <dbReference type="Proteomes" id="UP000028058"/>
    </source>
</evidence>
<dbReference type="AlphaFoldDB" id="A0A3R7ETA3"/>
<dbReference type="OrthoDB" id="8480037at2"/>
<proteinExistence type="inferred from homology"/>
<comment type="caution">
    <text evidence="3">The sequence shown here is derived from an EMBL/GenBank/DDBJ whole genome shotgun (WGS) entry which is preliminary data.</text>
</comment>
<protein>
    <submittedName>
        <fullName evidence="3">Thioesterase</fullName>
    </submittedName>
</protein>
<feature type="domain" description="Thioesterase" evidence="2">
    <location>
        <begin position="25"/>
        <end position="244"/>
    </location>
</feature>
<name>A0A3R7ETA3_9ACTN</name>
<dbReference type="PANTHER" id="PTHR11487">
    <property type="entry name" value="THIOESTERASE"/>
    <property type="match status" value="1"/>
</dbReference>
<evidence type="ECO:0000259" key="2">
    <source>
        <dbReference type="Pfam" id="PF00975"/>
    </source>
</evidence>
<reference evidence="3 4" key="1">
    <citation type="journal article" date="2014" name="Genome Announc.">
        <title>Draft Genome Sequence of Streptomyces fradiae ATCC 19609, a Strain Highly Sensitive to Antibiotics.</title>
        <authorList>
            <person name="Bekker O.B."/>
            <person name="Klimina K.M."/>
            <person name="Vatlin A.A."/>
            <person name="Zakharevich N.V."/>
            <person name="Kasianov A.S."/>
            <person name="Danilenko V.N."/>
        </authorList>
    </citation>
    <scope>NUCLEOTIDE SEQUENCE [LARGE SCALE GENOMIC DNA]</scope>
    <source>
        <strain evidence="3 4">ATCC 19609</strain>
    </source>
</reference>
<dbReference type="EMBL" id="JNAD02000005">
    <property type="protein sequence ID" value="RKM95951.1"/>
    <property type="molecule type" value="Genomic_DNA"/>
</dbReference>
<dbReference type="RefSeq" id="WP_043464924.1">
    <property type="nucleotide sequence ID" value="NZ_CP134822.1"/>
</dbReference>
<dbReference type="InterPro" id="IPR029058">
    <property type="entry name" value="AB_hydrolase_fold"/>
</dbReference>
<dbReference type="InterPro" id="IPR012223">
    <property type="entry name" value="TEII"/>
</dbReference>
<comment type="similarity">
    <text evidence="1">Belongs to the thioesterase family.</text>
</comment>
<evidence type="ECO:0000313" key="3">
    <source>
        <dbReference type="EMBL" id="RKM95951.1"/>
    </source>
</evidence>
<accession>A0A3R7ETA3</accession>
<gene>
    <name evidence="3" type="ORF">SFRA_013160</name>
</gene>
<dbReference type="Gene3D" id="3.40.50.1820">
    <property type="entry name" value="alpha/beta hydrolase"/>
    <property type="match status" value="1"/>
</dbReference>
<evidence type="ECO:0000256" key="1">
    <source>
        <dbReference type="ARBA" id="ARBA00007169"/>
    </source>
</evidence>
<dbReference type="GO" id="GO:0008610">
    <property type="term" value="P:lipid biosynthetic process"/>
    <property type="evidence" value="ECO:0007669"/>
    <property type="project" value="TreeGrafter"/>
</dbReference>